<proteinExistence type="predicted"/>
<feature type="domain" description="UBA" evidence="2">
    <location>
        <begin position="20"/>
        <end position="61"/>
    </location>
</feature>
<feature type="compositionally biased region" description="Acidic residues" evidence="1">
    <location>
        <begin position="92"/>
        <end position="102"/>
    </location>
</feature>
<dbReference type="InterPro" id="IPR039749">
    <property type="entry name" value="NUB1"/>
</dbReference>
<dbReference type="PROSITE" id="PS50030">
    <property type="entry name" value="UBA"/>
    <property type="match status" value="1"/>
</dbReference>
<dbReference type="AlphaFoldDB" id="A0AAE0L199"/>
<dbReference type="SMART" id="SM00165">
    <property type="entry name" value="UBA"/>
    <property type="match status" value="1"/>
</dbReference>
<dbReference type="PANTHER" id="PTHR12948:SF3">
    <property type="entry name" value="NEDD8 ULTIMATE BUSTER 1"/>
    <property type="match status" value="1"/>
</dbReference>
<dbReference type="PANTHER" id="PTHR12948">
    <property type="entry name" value="NEDD8 ULTIMATE BUSTER-1 BS4 PROTEIN"/>
    <property type="match status" value="1"/>
</dbReference>
<dbReference type="SUPFAM" id="SSF46934">
    <property type="entry name" value="UBA-like"/>
    <property type="match status" value="1"/>
</dbReference>
<dbReference type="Pfam" id="PF00627">
    <property type="entry name" value="UBA"/>
    <property type="match status" value="1"/>
</dbReference>
<organism evidence="3 4">
    <name type="scientific">Cymbomonas tetramitiformis</name>
    <dbReference type="NCBI Taxonomy" id="36881"/>
    <lineage>
        <taxon>Eukaryota</taxon>
        <taxon>Viridiplantae</taxon>
        <taxon>Chlorophyta</taxon>
        <taxon>Pyramimonadophyceae</taxon>
        <taxon>Pyramimonadales</taxon>
        <taxon>Pyramimonadaceae</taxon>
        <taxon>Cymbomonas</taxon>
    </lineage>
</organism>
<feature type="non-terminal residue" evidence="3">
    <location>
        <position position="1"/>
    </location>
</feature>
<protein>
    <recommendedName>
        <fullName evidence="2">UBA domain-containing protein</fullName>
    </recommendedName>
</protein>
<feature type="region of interest" description="Disordered" evidence="1">
    <location>
        <begin position="1"/>
        <end position="25"/>
    </location>
</feature>
<feature type="compositionally biased region" description="Basic and acidic residues" evidence="1">
    <location>
        <begin position="8"/>
        <end position="22"/>
    </location>
</feature>
<keyword evidence="4" id="KW-1185">Reference proteome</keyword>
<sequence length="155" mass="16369">VAAASHAARRENKRKVAEEPTEARALAEPLVAMGFVADDAIAALQHCGWDTQAALDQLLSQGSLGGAQAGAAEHGLGDGGQGPSQRDQKEMEADDDAADDEAMEQHDVEMEQDIRGAVGARDAFAQYDVNVLDEGNAIEEYLGYLKCNENDANNG</sequence>
<evidence type="ECO:0000313" key="3">
    <source>
        <dbReference type="EMBL" id="KAK3268398.1"/>
    </source>
</evidence>
<dbReference type="EMBL" id="LGRX02011848">
    <property type="protein sequence ID" value="KAK3268398.1"/>
    <property type="molecule type" value="Genomic_DNA"/>
</dbReference>
<evidence type="ECO:0000259" key="2">
    <source>
        <dbReference type="PROSITE" id="PS50030"/>
    </source>
</evidence>
<dbReference type="InterPro" id="IPR009060">
    <property type="entry name" value="UBA-like_sf"/>
</dbReference>
<reference evidence="3 4" key="1">
    <citation type="journal article" date="2015" name="Genome Biol. Evol.">
        <title>Comparative Genomics of a Bacterivorous Green Alga Reveals Evolutionary Causalities and Consequences of Phago-Mixotrophic Mode of Nutrition.</title>
        <authorList>
            <person name="Burns J.A."/>
            <person name="Paasch A."/>
            <person name="Narechania A."/>
            <person name="Kim E."/>
        </authorList>
    </citation>
    <scope>NUCLEOTIDE SEQUENCE [LARGE SCALE GENOMIC DNA]</scope>
    <source>
        <strain evidence="3 4">PLY_AMNH</strain>
    </source>
</reference>
<dbReference type="Proteomes" id="UP001190700">
    <property type="component" value="Unassembled WGS sequence"/>
</dbReference>
<comment type="caution">
    <text evidence="3">The sequence shown here is derived from an EMBL/GenBank/DDBJ whole genome shotgun (WGS) entry which is preliminary data.</text>
</comment>
<feature type="region of interest" description="Disordered" evidence="1">
    <location>
        <begin position="64"/>
        <end position="108"/>
    </location>
</feature>
<dbReference type="GO" id="GO:2000058">
    <property type="term" value="P:regulation of ubiquitin-dependent protein catabolic process"/>
    <property type="evidence" value="ECO:0007669"/>
    <property type="project" value="TreeGrafter"/>
</dbReference>
<dbReference type="InterPro" id="IPR015940">
    <property type="entry name" value="UBA"/>
</dbReference>
<accession>A0AAE0L199</accession>
<evidence type="ECO:0000313" key="4">
    <source>
        <dbReference type="Proteomes" id="UP001190700"/>
    </source>
</evidence>
<evidence type="ECO:0000256" key="1">
    <source>
        <dbReference type="SAM" id="MobiDB-lite"/>
    </source>
</evidence>
<name>A0AAE0L199_9CHLO</name>
<dbReference type="Gene3D" id="1.10.8.10">
    <property type="entry name" value="DNA helicase RuvA subunit, C-terminal domain"/>
    <property type="match status" value="1"/>
</dbReference>
<gene>
    <name evidence="3" type="ORF">CYMTET_23095</name>
</gene>